<sequence length="79" mass="8854">MGKEVLLGDKIDPLTSFETYQRHGDIKVYAEPYSLFIVLRLISPISYFIASLEKPLETIATYHVSAVIKNMGISPVVLL</sequence>
<dbReference type="Proteomes" id="UP000887013">
    <property type="component" value="Unassembled WGS sequence"/>
</dbReference>
<comment type="caution">
    <text evidence="1">The sequence shown here is derived from an EMBL/GenBank/DDBJ whole genome shotgun (WGS) entry which is preliminary data.</text>
</comment>
<organism evidence="1 2">
    <name type="scientific">Nephila pilipes</name>
    <name type="common">Giant wood spider</name>
    <name type="synonym">Nephila maculata</name>
    <dbReference type="NCBI Taxonomy" id="299642"/>
    <lineage>
        <taxon>Eukaryota</taxon>
        <taxon>Metazoa</taxon>
        <taxon>Ecdysozoa</taxon>
        <taxon>Arthropoda</taxon>
        <taxon>Chelicerata</taxon>
        <taxon>Arachnida</taxon>
        <taxon>Araneae</taxon>
        <taxon>Araneomorphae</taxon>
        <taxon>Entelegynae</taxon>
        <taxon>Araneoidea</taxon>
        <taxon>Nephilidae</taxon>
        <taxon>Nephila</taxon>
    </lineage>
</organism>
<keyword evidence="2" id="KW-1185">Reference proteome</keyword>
<reference evidence="1" key="1">
    <citation type="submission" date="2020-08" db="EMBL/GenBank/DDBJ databases">
        <title>Multicomponent nature underlies the extraordinary mechanical properties of spider dragline silk.</title>
        <authorList>
            <person name="Kono N."/>
            <person name="Nakamura H."/>
            <person name="Mori M."/>
            <person name="Yoshida Y."/>
            <person name="Ohtoshi R."/>
            <person name="Malay A.D."/>
            <person name="Moran D.A.P."/>
            <person name="Tomita M."/>
            <person name="Numata K."/>
            <person name="Arakawa K."/>
        </authorList>
    </citation>
    <scope>NUCLEOTIDE SEQUENCE</scope>
</reference>
<protein>
    <submittedName>
        <fullName evidence="1">Uncharacterized protein</fullName>
    </submittedName>
</protein>
<dbReference type="EMBL" id="BMAW01077349">
    <property type="protein sequence ID" value="GFU05900.1"/>
    <property type="molecule type" value="Genomic_DNA"/>
</dbReference>
<dbReference type="AlphaFoldDB" id="A0A8X6Q8M7"/>
<evidence type="ECO:0000313" key="1">
    <source>
        <dbReference type="EMBL" id="GFU05900.1"/>
    </source>
</evidence>
<name>A0A8X6Q8M7_NEPPI</name>
<accession>A0A8X6Q8M7</accession>
<evidence type="ECO:0000313" key="2">
    <source>
        <dbReference type="Proteomes" id="UP000887013"/>
    </source>
</evidence>
<gene>
    <name evidence="1" type="ORF">NPIL_273861</name>
</gene>
<proteinExistence type="predicted"/>